<gene>
    <name evidence="1" type="ORF">F5148DRAFT_1152000</name>
</gene>
<keyword evidence="2" id="KW-1185">Reference proteome</keyword>
<accession>A0ACC0TZN1</accession>
<evidence type="ECO:0000313" key="1">
    <source>
        <dbReference type="EMBL" id="KAI9453293.1"/>
    </source>
</evidence>
<organism evidence="1 2">
    <name type="scientific">Russula earlei</name>
    <dbReference type="NCBI Taxonomy" id="71964"/>
    <lineage>
        <taxon>Eukaryota</taxon>
        <taxon>Fungi</taxon>
        <taxon>Dikarya</taxon>
        <taxon>Basidiomycota</taxon>
        <taxon>Agaricomycotina</taxon>
        <taxon>Agaricomycetes</taxon>
        <taxon>Russulales</taxon>
        <taxon>Russulaceae</taxon>
        <taxon>Russula</taxon>
    </lineage>
</organism>
<reference evidence="1" key="1">
    <citation type="submission" date="2021-03" db="EMBL/GenBank/DDBJ databases">
        <title>Evolutionary priming and transition to the ectomycorrhizal habit in an iconic lineage of mushroom-forming fungi: is preadaptation a requirement?</title>
        <authorList>
            <consortium name="DOE Joint Genome Institute"/>
            <person name="Looney B.P."/>
            <person name="Miyauchi S."/>
            <person name="Morin E."/>
            <person name="Drula E."/>
            <person name="Courty P.E."/>
            <person name="Chicoki N."/>
            <person name="Fauchery L."/>
            <person name="Kohler A."/>
            <person name="Kuo A."/>
            <person name="LaButti K."/>
            <person name="Pangilinan J."/>
            <person name="Lipzen A."/>
            <person name="Riley R."/>
            <person name="Andreopoulos W."/>
            <person name="He G."/>
            <person name="Johnson J."/>
            <person name="Barry K.W."/>
            <person name="Grigoriev I.V."/>
            <person name="Nagy L."/>
            <person name="Hibbett D."/>
            <person name="Henrissat B."/>
            <person name="Matheny P.B."/>
            <person name="Labbe J."/>
            <person name="Martin A.F."/>
        </authorList>
    </citation>
    <scope>NUCLEOTIDE SEQUENCE</scope>
    <source>
        <strain evidence="1">BPL698</strain>
    </source>
</reference>
<proteinExistence type="predicted"/>
<dbReference type="EMBL" id="JAGFNK010000309">
    <property type="protein sequence ID" value="KAI9453293.1"/>
    <property type="molecule type" value="Genomic_DNA"/>
</dbReference>
<protein>
    <submittedName>
        <fullName evidence="1">Uncharacterized protein</fullName>
    </submittedName>
</protein>
<name>A0ACC0TZN1_9AGAM</name>
<dbReference type="Proteomes" id="UP001207468">
    <property type="component" value="Unassembled WGS sequence"/>
</dbReference>
<comment type="caution">
    <text evidence="1">The sequence shown here is derived from an EMBL/GenBank/DDBJ whole genome shotgun (WGS) entry which is preliminary data.</text>
</comment>
<sequence length="273" mass="27214">MHGGEYKSYDSMLSRITYLTPPGGLKFDHPWSNLLDVGRGRGGHGTLVACRMGHGDMVLPGVGHVATVAAEVIAARARVVGGNVGGGVQCAVGGGGFSCGDGMVVAVDCSVGWRCRICSSEAALFVRSFSAVRGGIMASDGSERAVWSGSRVVAGTRPGMAADEAEGEAAGGANSMLVAAAGNAGDMTMDKTKAGAWTDAGTDGTGSETFDGEVMGAGMAGGAMVMATEGAGDVEAIMGDDRCAGMARMTGAGVGDVELRVGKGYVKSKLSSS</sequence>
<evidence type="ECO:0000313" key="2">
    <source>
        <dbReference type="Proteomes" id="UP001207468"/>
    </source>
</evidence>